<organism evidence="2 3">
    <name type="scientific">Pseudidiomarina aquimaris</name>
    <dbReference type="NCBI Taxonomy" id="641841"/>
    <lineage>
        <taxon>Bacteria</taxon>
        <taxon>Pseudomonadati</taxon>
        <taxon>Pseudomonadota</taxon>
        <taxon>Gammaproteobacteria</taxon>
        <taxon>Alteromonadales</taxon>
        <taxon>Idiomarinaceae</taxon>
        <taxon>Pseudidiomarina</taxon>
    </lineage>
</organism>
<evidence type="ECO:0000313" key="2">
    <source>
        <dbReference type="EMBL" id="RUO46948.1"/>
    </source>
</evidence>
<gene>
    <name evidence="2" type="ORF">CWE21_10120</name>
</gene>
<name>A0A432XDX3_9GAMM</name>
<dbReference type="AlphaFoldDB" id="A0A432XDX3"/>
<reference evidence="3" key="1">
    <citation type="journal article" date="2018" name="Front. Microbiol.">
        <title>Genome-Based Analysis Reveals the Taxonomy and Diversity of the Family Idiomarinaceae.</title>
        <authorList>
            <person name="Liu Y."/>
            <person name="Lai Q."/>
            <person name="Shao Z."/>
        </authorList>
    </citation>
    <scope>NUCLEOTIDE SEQUENCE [LARGE SCALE GENOMIC DNA]</scope>
    <source>
        <strain evidence="3">SW15</strain>
    </source>
</reference>
<feature type="transmembrane region" description="Helical" evidence="1">
    <location>
        <begin position="76"/>
        <end position="98"/>
    </location>
</feature>
<keyword evidence="3" id="KW-1185">Reference proteome</keyword>
<comment type="caution">
    <text evidence="2">The sequence shown here is derived from an EMBL/GenBank/DDBJ whole genome shotgun (WGS) entry which is preliminary data.</text>
</comment>
<protein>
    <submittedName>
        <fullName evidence="2">Uncharacterized protein</fullName>
    </submittedName>
</protein>
<keyword evidence="1" id="KW-1133">Transmembrane helix</keyword>
<dbReference type="Proteomes" id="UP000286678">
    <property type="component" value="Unassembled WGS sequence"/>
</dbReference>
<evidence type="ECO:0000256" key="1">
    <source>
        <dbReference type="SAM" id="Phobius"/>
    </source>
</evidence>
<feature type="transmembrane region" description="Helical" evidence="1">
    <location>
        <begin position="6"/>
        <end position="22"/>
    </location>
</feature>
<feature type="transmembrane region" description="Helical" evidence="1">
    <location>
        <begin position="38"/>
        <end position="56"/>
    </location>
</feature>
<sequence>MELSQLLMAWILLGFWLFWYLRKKAPPLHLAKPSTRRYYLRLLGGMMAGAFISLAFKQIPFGITESLFEGLHPLLIFVLDASLYSLIFFLVVLLMFALRDIHASLTKT</sequence>
<accession>A0A432XDX3</accession>
<keyword evidence="1" id="KW-0472">Membrane</keyword>
<keyword evidence="1" id="KW-0812">Transmembrane</keyword>
<evidence type="ECO:0000313" key="3">
    <source>
        <dbReference type="Proteomes" id="UP000286678"/>
    </source>
</evidence>
<dbReference type="RefSeq" id="WP_126834326.1">
    <property type="nucleotide sequence ID" value="NZ_PIPT01000007.1"/>
</dbReference>
<dbReference type="EMBL" id="PIPT01000007">
    <property type="protein sequence ID" value="RUO46948.1"/>
    <property type="molecule type" value="Genomic_DNA"/>
</dbReference>
<proteinExistence type="predicted"/>